<dbReference type="InterPro" id="IPR001915">
    <property type="entry name" value="Peptidase_M48"/>
</dbReference>
<organism evidence="14 15">
    <name type="scientific">Marinobacter psychrophilus</name>
    <dbReference type="NCBI Taxonomy" id="330734"/>
    <lineage>
        <taxon>Bacteria</taxon>
        <taxon>Pseudomonadati</taxon>
        <taxon>Pseudomonadota</taxon>
        <taxon>Gammaproteobacteria</taxon>
        <taxon>Pseudomonadales</taxon>
        <taxon>Marinobacteraceae</taxon>
        <taxon>Marinobacter</taxon>
    </lineage>
</organism>
<dbReference type="Gene3D" id="3.30.2010.10">
    <property type="entry name" value="Metalloproteases ('zincins'), catalytic domain"/>
    <property type="match status" value="1"/>
</dbReference>
<dbReference type="AlphaFoldDB" id="A0A0H4HYV2"/>
<dbReference type="PANTHER" id="PTHR43221:SF2">
    <property type="entry name" value="PROTEASE HTPX HOMOLOG"/>
    <property type="match status" value="1"/>
</dbReference>
<evidence type="ECO:0000256" key="11">
    <source>
        <dbReference type="SAM" id="MobiDB-lite"/>
    </source>
</evidence>
<proteinExistence type="predicted"/>
<evidence type="ECO:0000256" key="1">
    <source>
        <dbReference type="ARBA" id="ARBA00001947"/>
    </source>
</evidence>
<keyword evidence="9" id="KW-0482">Metalloprotease</keyword>
<evidence type="ECO:0000313" key="14">
    <source>
        <dbReference type="EMBL" id="AKO51849.1"/>
    </source>
</evidence>
<feature type="compositionally biased region" description="Polar residues" evidence="11">
    <location>
        <begin position="373"/>
        <end position="382"/>
    </location>
</feature>
<keyword evidence="2" id="KW-1003">Cell membrane</keyword>
<feature type="region of interest" description="Disordered" evidence="11">
    <location>
        <begin position="342"/>
        <end position="387"/>
    </location>
</feature>
<evidence type="ECO:0000256" key="7">
    <source>
        <dbReference type="ARBA" id="ARBA00022833"/>
    </source>
</evidence>
<evidence type="ECO:0000256" key="8">
    <source>
        <dbReference type="ARBA" id="ARBA00022989"/>
    </source>
</evidence>
<feature type="domain" description="Peptidase M48" evidence="13">
    <location>
        <begin position="108"/>
        <end position="329"/>
    </location>
</feature>
<evidence type="ECO:0000256" key="10">
    <source>
        <dbReference type="ARBA" id="ARBA00023136"/>
    </source>
</evidence>
<reference evidence="14 15" key="1">
    <citation type="submission" date="2015-05" db="EMBL/GenBank/DDBJ databases">
        <title>Complete genome of Marinobacter psychrophilus strain 20041T isolated from sea-ice of the Canadian Basin.</title>
        <authorList>
            <person name="Song L."/>
            <person name="Ren L."/>
            <person name="Yu Y."/>
            <person name="Wang X."/>
        </authorList>
    </citation>
    <scope>NUCLEOTIDE SEQUENCE [LARGE SCALE GENOMIC DNA]</scope>
    <source>
        <strain evidence="14 15">20041</strain>
    </source>
</reference>
<dbReference type="GO" id="GO:0006508">
    <property type="term" value="P:proteolysis"/>
    <property type="evidence" value="ECO:0007669"/>
    <property type="project" value="UniProtKB-KW"/>
</dbReference>
<dbReference type="InterPro" id="IPR050083">
    <property type="entry name" value="HtpX_protease"/>
</dbReference>
<evidence type="ECO:0000256" key="9">
    <source>
        <dbReference type="ARBA" id="ARBA00023049"/>
    </source>
</evidence>
<comment type="cofactor">
    <cofactor evidence="1">
        <name>Zn(2+)</name>
        <dbReference type="ChEBI" id="CHEBI:29105"/>
    </cofactor>
</comment>
<dbReference type="RefSeq" id="WP_048384558.1">
    <property type="nucleotide sequence ID" value="NZ_CP011494.1"/>
</dbReference>
<keyword evidence="15" id="KW-1185">Reference proteome</keyword>
<keyword evidence="6" id="KW-0378">Hydrolase</keyword>
<dbReference type="CDD" id="cd07340">
    <property type="entry name" value="M48B_Htpx_like"/>
    <property type="match status" value="1"/>
</dbReference>
<keyword evidence="8 12" id="KW-1133">Transmembrane helix</keyword>
<evidence type="ECO:0000256" key="2">
    <source>
        <dbReference type="ARBA" id="ARBA00022475"/>
    </source>
</evidence>
<dbReference type="Proteomes" id="UP000036406">
    <property type="component" value="Chromosome"/>
</dbReference>
<evidence type="ECO:0000256" key="6">
    <source>
        <dbReference type="ARBA" id="ARBA00022801"/>
    </source>
</evidence>
<feature type="transmembrane region" description="Helical" evidence="12">
    <location>
        <begin position="18"/>
        <end position="42"/>
    </location>
</feature>
<dbReference type="STRING" id="330734.ABA45_04950"/>
<dbReference type="KEGG" id="mpq:ABA45_04950"/>
<feature type="transmembrane region" description="Helical" evidence="12">
    <location>
        <begin position="62"/>
        <end position="81"/>
    </location>
</feature>
<accession>A0A0H4HYV2</accession>
<keyword evidence="10 12" id="KW-0472">Membrane</keyword>
<dbReference type="PATRIC" id="fig|330734.3.peg.1052"/>
<feature type="compositionally biased region" description="Polar residues" evidence="11">
    <location>
        <begin position="348"/>
        <end position="364"/>
    </location>
</feature>
<feature type="transmembrane region" description="Helical" evidence="12">
    <location>
        <begin position="185"/>
        <end position="206"/>
    </location>
</feature>
<dbReference type="EMBL" id="CP011494">
    <property type="protein sequence ID" value="AKO51849.1"/>
    <property type="molecule type" value="Genomic_DNA"/>
</dbReference>
<keyword evidence="4 12" id="KW-0812">Transmembrane</keyword>
<feature type="transmembrane region" description="Helical" evidence="12">
    <location>
        <begin position="226"/>
        <end position="249"/>
    </location>
</feature>
<keyword evidence="3" id="KW-0645">Protease</keyword>
<dbReference type="Pfam" id="PF01435">
    <property type="entry name" value="Peptidase_M48"/>
    <property type="match status" value="1"/>
</dbReference>
<name>A0A0H4HYV2_9GAMM</name>
<evidence type="ECO:0000256" key="4">
    <source>
        <dbReference type="ARBA" id="ARBA00022692"/>
    </source>
</evidence>
<dbReference type="GO" id="GO:0046872">
    <property type="term" value="F:metal ion binding"/>
    <property type="evidence" value="ECO:0007669"/>
    <property type="project" value="UniProtKB-KW"/>
</dbReference>
<sequence length="684" mass="73551">MAHSPFFQRQAKARRNTLLLVALFSTAVMLITLSVCVVGYMVTRSTTSALPFHHWLLTSHGLITAGASIALMGVGSLIRWIDLADGGRRVAEMVGAQPINPDTNDPLERRLRNIVEEMAIASGVAVPELYVMDQETGINAFVAGYSPAEAVMVVTHGALTQLTRDELQGVVGHEFSHILNGDMRLNVRLIALLAGILMIGQIGLFLARAGSYSGAVRTRRDSRGQFALGTLGLVLIVIGYAGVFCGRLIQAAVSRQRERLADASSVQFTRNPDGIGGALLKIGLQGSHLGTTRHASDMNHMCFGESTRMKFMGLLASHPPIEDRINALQPGLITRLRSRLRDTRSSEALRNTQAENSAQRQANASGHAPGNAPESTQTSTPASALGFADPAPFNTLANKGSGSPLAGNNRYRIAANTPMSVRVGQVYPGSENYAKDLLGQLPATCRGLIYTRAGAVQLSYSLLIADLPAEQQQRYLALLPAHSVVGHQEPILQKLLPTVTALGAAARFPLLELAMPALRKLDPSEQQQLIHNVKALAVADQNISLFELALTSFFSRHLSPRSGRAVAVKYRRFQPVLPALRQLFSLLARASADNPQQAQASFSQAMAGFGVSGDAVPKMLTSVSLRELSQALAELNKLSPLLKPAIIDASAECVSQNGHISVREYEMMRLVADQLDCPMPPLID</sequence>
<dbReference type="GO" id="GO:0004222">
    <property type="term" value="F:metalloendopeptidase activity"/>
    <property type="evidence" value="ECO:0007669"/>
    <property type="project" value="InterPro"/>
</dbReference>
<evidence type="ECO:0000256" key="3">
    <source>
        <dbReference type="ARBA" id="ARBA00022670"/>
    </source>
</evidence>
<keyword evidence="7" id="KW-0862">Zinc</keyword>
<evidence type="ECO:0000259" key="13">
    <source>
        <dbReference type="Pfam" id="PF01435"/>
    </source>
</evidence>
<keyword evidence="5" id="KW-0479">Metal-binding</keyword>
<evidence type="ECO:0000313" key="15">
    <source>
        <dbReference type="Proteomes" id="UP000036406"/>
    </source>
</evidence>
<evidence type="ECO:0000256" key="12">
    <source>
        <dbReference type="SAM" id="Phobius"/>
    </source>
</evidence>
<evidence type="ECO:0000256" key="5">
    <source>
        <dbReference type="ARBA" id="ARBA00022723"/>
    </source>
</evidence>
<protein>
    <submittedName>
        <fullName evidence="14">Peptidase M48</fullName>
    </submittedName>
</protein>
<gene>
    <name evidence="14" type="ORF">ABA45_04950</name>
</gene>
<dbReference type="PANTHER" id="PTHR43221">
    <property type="entry name" value="PROTEASE HTPX"/>
    <property type="match status" value="1"/>
</dbReference>